<evidence type="ECO:0000256" key="1">
    <source>
        <dbReference type="ARBA" id="ARBA00044755"/>
    </source>
</evidence>
<dbReference type="PANTHER" id="PTHR35024:SF4">
    <property type="entry name" value="POLYMER-FORMING CYTOSKELETAL PROTEIN"/>
    <property type="match status" value="1"/>
</dbReference>
<reference evidence="2" key="1">
    <citation type="submission" date="2022-12" db="EMBL/GenBank/DDBJ databases">
        <title>Reference genome sequencing for broad-spectrum identification of bacterial and archaeal isolates by mass spectrometry.</title>
        <authorList>
            <person name="Sekiguchi Y."/>
            <person name="Tourlousse D.M."/>
        </authorList>
    </citation>
    <scope>NUCLEOTIDE SEQUENCE</scope>
    <source>
        <strain evidence="2">10succ1</strain>
    </source>
</reference>
<evidence type="ECO:0008006" key="4">
    <source>
        <dbReference type="Google" id="ProtNLM"/>
    </source>
</evidence>
<dbReference type="PANTHER" id="PTHR35024">
    <property type="entry name" value="HYPOTHETICAL CYTOSOLIC PROTEIN"/>
    <property type="match status" value="1"/>
</dbReference>
<gene>
    <name evidence="2" type="ORF">PM10SUCC1_05170</name>
</gene>
<dbReference type="EMBL" id="BSDY01000002">
    <property type="protein sequence ID" value="GLI55002.1"/>
    <property type="molecule type" value="Genomic_DNA"/>
</dbReference>
<organism evidence="2 3">
    <name type="scientific">Propionigenium maris DSM 9537</name>
    <dbReference type="NCBI Taxonomy" id="1123000"/>
    <lineage>
        <taxon>Bacteria</taxon>
        <taxon>Fusobacteriati</taxon>
        <taxon>Fusobacteriota</taxon>
        <taxon>Fusobacteriia</taxon>
        <taxon>Fusobacteriales</taxon>
        <taxon>Fusobacteriaceae</taxon>
        <taxon>Propionigenium</taxon>
    </lineage>
</organism>
<sequence>MKMFGIFKRKKKREDSPEDTRISAGGSIRGGELTLEGNLHIEGYYEGSISTTGEVLVGRNGRVEGSVTSKRITLSGIIEGEVDCDMLEVMDGGTMIGRITAGNFIIGDGGIFEGNIRKRDSA</sequence>
<proteinExistence type="inferred from homology"/>
<name>A0A9W6GJX6_9FUSO</name>
<evidence type="ECO:0000313" key="2">
    <source>
        <dbReference type="EMBL" id="GLI55002.1"/>
    </source>
</evidence>
<dbReference type="RefSeq" id="WP_281833233.1">
    <property type="nucleotide sequence ID" value="NZ_BSDY01000002.1"/>
</dbReference>
<dbReference type="Proteomes" id="UP001144471">
    <property type="component" value="Unassembled WGS sequence"/>
</dbReference>
<dbReference type="AlphaFoldDB" id="A0A9W6GJX6"/>
<evidence type="ECO:0000313" key="3">
    <source>
        <dbReference type="Proteomes" id="UP001144471"/>
    </source>
</evidence>
<accession>A0A9W6GJX6</accession>
<protein>
    <recommendedName>
        <fullName evidence="4">Polymer-forming cytoskeletal protein</fullName>
    </recommendedName>
</protein>
<comment type="caution">
    <text evidence="2">The sequence shown here is derived from an EMBL/GenBank/DDBJ whole genome shotgun (WGS) entry which is preliminary data.</text>
</comment>
<dbReference type="InterPro" id="IPR007607">
    <property type="entry name" value="BacA/B"/>
</dbReference>
<keyword evidence="3" id="KW-1185">Reference proteome</keyword>
<comment type="similarity">
    <text evidence="1">Belongs to the bactofilin family.</text>
</comment>
<dbReference type="Pfam" id="PF04519">
    <property type="entry name" value="Bactofilin"/>
    <property type="match status" value="1"/>
</dbReference>